<dbReference type="InterPro" id="IPR051606">
    <property type="entry name" value="Polyketide_Oxido-like"/>
</dbReference>
<evidence type="ECO:0000313" key="3">
    <source>
        <dbReference type="Proteomes" id="UP001500582"/>
    </source>
</evidence>
<evidence type="ECO:0000313" key="2">
    <source>
        <dbReference type="EMBL" id="GAA4316307.1"/>
    </source>
</evidence>
<feature type="domain" description="NAD(P)-binding" evidence="1">
    <location>
        <begin position="11"/>
        <end position="200"/>
    </location>
</feature>
<dbReference type="SUPFAM" id="SSF51735">
    <property type="entry name" value="NAD(P)-binding Rossmann-fold domains"/>
    <property type="match status" value="1"/>
</dbReference>
<dbReference type="InterPro" id="IPR036291">
    <property type="entry name" value="NAD(P)-bd_dom_sf"/>
</dbReference>
<evidence type="ECO:0000259" key="1">
    <source>
        <dbReference type="Pfam" id="PF13460"/>
    </source>
</evidence>
<dbReference type="Gene3D" id="3.40.50.720">
    <property type="entry name" value="NAD(P)-binding Rossmann-like Domain"/>
    <property type="match status" value="1"/>
</dbReference>
<organism evidence="2 3">
    <name type="scientific">Mucilaginibacter gynuensis</name>
    <dbReference type="NCBI Taxonomy" id="1302236"/>
    <lineage>
        <taxon>Bacteria</taxon>
        <taxon>Pseudomonadati</taxon>
        <taxon>Bacteroidota</taxon>
        <taxon>Sphingobacteriia</taxon>
        <taxon>Sphingobacteriales</taxon>
        <taxon>Sphingobacteriaceae</taxon>
        <taxon>Mucilaginibacter</taxon>
    </lineage>
</organism>
<dbReference type="EMBL" id="BAABFT010000003">
    <property type="protein sequence ID" value="GAA4316307.1"/>
    <property type="molecule type" value="Genomic_DNA"/>
</dbReference>
<accession>A0ABP8G341</accession>
<dbReference type="PANTHER" id="PTHR43355:SF2">
    <property type="entry name" value="FLAVIN REDUCTASE (NADPH)"/>
    <property type="match status" value="1"/>
</dbReference>
<comment type="caution">
    <text evidence="2">The sequence shown here is derived from an EMBL/GenBank/DDBJ whole genome shotgun (WGS) entry which is preliminary data.</text>
</comment>
<protein>
    <submittedName>
        <fullName evidence="2">SDR family oxidoreductase</fullName>
    </submittedName>
</protein>
<dbReference type="InterPro" id="IPR016040">
    <property type="entry name" value="NAD(P)-bd_dom"/>
</dbReference>
<keyword evidence="3" id="KW-1185">Reference proteome</keyword>
<name>A0ABP8G341_9SPHI</name>
<reference evidence="3" key="1">
    <citation type="journal article" date="2019" name="Int. J. Syst. Evol. Microbiol.">
        <title>The Global Catalogue of Microorganisms (GCM) 10K type strain sequencing project: providing services to taxonomists for standard genome sequencing and annotation.</title>
        <authorList>
            <consortium name="The Broad Institute Genomics Platform"/>
            <consortium name="The Broad Institute Genome Sequencing Center for Infectious Disease"/>
            <person name="Wu L."/>
            <person name="Ma J."/>
        </authorList>
    </citation>
    <scope>NUCLEOTIDE SEQUENCE [LARGE SCALE GENOMIC DNA]</scope>
    <source>
        <strain evidence="3">JCM 17705</strain>
    </source>
</reference>
<dbReference type="PANTHER" id="PTHR43355">
    <property type="entry name" value="FLAVIN REDUCTASE (NADPH)"/>
    <property type="match status" value="1"/>
</dbReference>
<dbReference type="RefSeq" id="WP_345210222.1">
    <property type="nucleotide sequence ID" value="NZ_BAABFT010000003.1"/>
</dbReference>
<dbReference type="Proteomes" id="UP001500582">
    <property type="component" value="Unassembled WGS sequence"/>
</dbReference>
<sequence>MNQHIKVAVIGGTGKAGKYIIKELISQGYSIKMLLKRPHLRAQFEHPQIQFTEGNMADAETARALIKDCTAVISAIGQRQDEPLISALATTNIIAAMKEYGIKRYILITGITMDVPGDTKNTYTQAMTDFMKKSYPEIVADKQRVLDILNNSDIDWTIVRLPVIKQTDERGKLLVDLHDCPGESISTANLAAFLVQQITDTGYIGKAPFVASE</sequence>
<proteinExistence type="predicted"/>
<gene>
    <name evidence="2" type="ORF">GCM10023149_13180</name>
</gene>
<dbReference type="Pfam" id="PF13460">
    <property type="entry name" value="NAD_binding_10"/>
    <property type="match status" value="1"/>
</dbReference>